<accession>A0ABU6YX46</accession>
<evidence type="ECO:0000313" key="3">
    <source>
        <dbReference type="Proteomes" id="UP001341840"/>
    </source>
</evidence>
<evidence type="ECO:0000256" key="1">
    <source>
        <dbReference type="SAM" id="MobiDB-lite"/>
    </source>
</evidence>
<dbReference type="Proteomes" id="UP001341840">
    <property type="component" value="Unassembled WGS sequence"/>
</dbReference>
<gene>
    <name evidence="2" type="ORF">PIB30_098122</name>
</gene>
<feature type="compositionally biased region" description="Basic and acidic residues" evidence="1">
    <location>
        <begin position="54"/>
        <end position="75"/>
    </location>
</feature>
<comment type="caution">
    <text evidence="2">The sequence shown here is derived from an EMBL/GenBank/DDBJ whole genome shotgun (WGS) entry which is preliminary data.</text>
</comment>
<protein>
    <submittedName>
        <fullName evidence="2">Uncharacterized protein</fullName>
    </submittedName>
</protein>
<dbReference type="EMBL" id="JASCZI010244133">
    <property type="protein sequence ID" value="MED6213920.1"/>
    <property type="molecule type" value="Genomic_DNA"/>
</dbReference>
<sequence>MEEEEGESNDIDDDPVMGLADMGASGSVVVSPHNLRENVGPPDKFSSSPFQRLTKAEKQLAKEESSSPKKEHNSSKDSLGSGRKSIEIGYDSTAHKDDISSDHACPSNPSHSGNRWISVSLFPLVLVLDQVSFSVHRK</sequence>
<name>A0ABU6YX46_9FABA</name>
<keyword evidence="3" id="KW-1185">Reference proteome</keyword>
<feature type="region of interest" description="Disordered" evidence="1">
    <location>
        <begin position="1"/>
        <end position="112"/>
    </location>
</feature>
<evidence type="ECO:0000313" key="2">
    <source>
        <dbReference type="EMBL" id="MED6213920.1"/>
    </source>
</evidence>
<feature type="compositionally biased region" description="Acidic residues" evidence="1">
    <location>
        <begin position="1"/>
        <end position="15"/>
    </location>
</feature>
<organism evidence="2 3">
    <name type="scientific">Stylosanthes scabra</name>
    <dbReference type="NCBI Taxonomy" id="79078"/>
    <lineage>
        <taxon>Eukaryota</taxon>
        <taxon>Viridiplantae</taxon>
        <taxon>Streptophyta</taxon>
        <taxon>Embryophyta</taxon>
        <taxon>Tracheophyta</taxon>
        <taxon>Spermatophyta</taxon>
        <taxon>Magnoliopsida</taxon>
        <taxon>eudicotyledons</taxon>
        <taxon>Gunneridae</taxon>
        <taxon>Pentapetalae</taxon>
        <taxon>rosids</taxon>
        <taxon>fabids</taxon>
        <taxon>Fabales</taxon>
        <taxon>Fabaceae</taxon>
        <taxon>Papilionoideae</taxon>
        <taxon>50 kb inversion clade</taxon>
        <taxon>dalbergioids sensu lato</taxon>
        <taxon>Dalbergieae</taxon>
        <taxon>Pterocarpus clade</taxon>
        <taxon>Stylosanthes</taxon>
    </lineage>
</organism>
<proteinExistence type="predicted"/>
<reference evidence="2 3" key="1">
    <citation type="journal article" date="2023" name="Plants (Basel)">
        <title>Bridging the Gap: Combining Genomics and Transcriptomics Approaches to Understand Stylosanthes scabra, an Orphan Legume from the Brazilian Caatinga.</title>
        <authorList>
            <person name="Ferreira-Neto J.R.C."/>
            <person name="da Silva M.D."/>
            <person name="Binneck E."/>
            <person name="de Melo N.F."/>
            <person name="da Silva R.H."/>
            <person name="de Melo A.L.T.M."/>
            <person name="Pandolfi V."/>
            <person name="Bustamante F.O."/>
            <person name="Brasileiro-Vidal A.C."/>
            <person name="Benko-Iseppon A.M."/>
        </authorList>
    </citation>
    <scope>NUCLEOTIDE SEQUENCE [LARGE SCALE GENOMIC DNA]</scope>
    <source>
        <tissue evidence="2">Leaves</tissue>
    </source>
</reference>